<dbReference type="Gene3D" id="3.40.140.10">
    <property type="entry name" value="Cytidine Deaminase, domain 2"/>
    <property type="match status" value="1"/>
</dbReference>
<dbReference type="AlphaFoldDB" id="A0A9D9EG79"/>
<dbReference type="PANTHER" id="PTHR11079">
    <property type="entry name" value="CYTOSINE DEAMINASE FAMILY MEMBER"/>
    <property type="match status" value="1"/>
</dbReference>
<name>A0A9D9EG79_9BACT</name>
<dbReference type="InterPro" id="IPR028883">
    <property type="entry name" value="tRNA_aden_deaminase"/>
</dbReference>
<dbReference type="Pfam" id="PF14437">
    <property type="entry name" value="MafB19-deam"/>
    <property type="match status" value="1"/>
</dbReference>
<keyword evidence="6 8" id="KW-0862">Zinc</keyword>
<evidence type="ECO:0000256" key="5">
    <source>
        <dbReference type="ARBA" id="ARBA00022801"/>
    </source>
</evidence>
<comment type="similarity">
    <text evidence="1">Belongs to the cytidine and deoxycytidylate deaminase family. ADAT2 subfamily.</text>
</comment>
<dbReference type="InterPro" id="IPR016192">
    <property type="entry name" value="APOBEC/CMP_deaminase_Zn-bd"/>
</dbReference>
<gene>
    <name evidence="8" type="primary">tadA</name>
    <name evidence="10" type="ORF">IAC32_01410</name>
</gene>
<organism evidence="10 11">
    <name type="scientific">Candidatus Enterocola intestinipullorum</name>
    <dbReference type="NCBI Taxonomy" id="2840783"/>
    <lineage>
        <taxon>Bacteria</taxon>
        <taxon>Pseudomonadati</taxon>
        <taxon>Bacteroidota</taxon>
        <taxon>Bacteroidia</taxon>
        <taxon>Bacteroidales</taxon>
        <taxon>Candidatus Enterocola</taxon>
    </lineage>
</organism>
<dbReference type="SUPFAM" id="SSF53927">
    <property type="entry name" value="Cytidine deaminase-like"/>
    <property type="match status" value="1"/>
</dbReference>
<proteinExistence type="inferred from homology"/>
<accession>A0A9D9EG79</accession>
<dbReference type="NCBIfam" id="NF008113">
    <property type="entry name" value="PRK10860.1"/>
    <property type="match status" value="1"/>
</dbReference>
<dbReference type="InterPro" id="IPR058535">
    <property type="entry name" value="MafB19-deam"/>
</dbReference>
<evidence type="ECO:0000313" key="11">
    <source>
        <dbReference type="Proteomes" id="UP000823637"/>
    </source>
</evidence>
<dbReference type="PANTHER" id="PTHR11079:SF202">
    <property type="entry name" value="TRNA-SPECIFIC ADENOSINE DEAMINASE"/>
    <property type="match status" value="1"/>
</dbReference>
<evidence type="ECO:0000256" key="1">
    <source>
        <dbReference type="ARBA" id="ARBA00010669"/>
    </source>
</evidence>
<keyword evidence="4 8" id="KW-0479">Metal-binding</keyword>
<dbReference type="EC" id="3.5.4.33" evidence="8"/>
<dbReference type="GO" id="GO:0008270">
    <property type="term" value="F:zinc ion binding"/>
    <property type="evidence" value="ECO:0007669"/>
    <property type="project" value="UniProtKB-UniRule"/>
</dbReference>
<sequence>MAFDDEYFMRQALAEAKKAYDEGEVPIGAVLVCNDKIVAKAHNLTETLSDATAHAEILALTAAENSLASKYLPECAMYVTVEPCVMCAGAMFWTKIRTLVYGAADEKFGYSVKAPAALHPKTEVRSGVLAGECAQLMKDFFKQRR</sequence>
<feature type="binding site" evidence="8">
    <location>
        <position position="87"/>
    </location>
    <ligand>
        <name>Zn(2+)</name>
        <dbReference type="ChEBI" id="CHEBI:29105"/>
        <note>catalytic</note>
    </ligand>
</feature>
<comment type="caution">
    <text evidence="10">The sequence shown here is derived from an EMBL/GenBank/DDBJ whole genome shotgun (WGS) entry which is preliminary data.</text>
</comment>
<evidence type="ECO:0000313" key="10">
    <source>
        <dbReference type="EMBL" id="MBO8446393.1"/>
    </source>
</evidence>
<feature type="domain" description="CMP/dCMP-type deaminase" evidence="9">
    <location>
        <begin position="3"/>
        <end position="113"/>
    </location>
</feature>
<dbReference type="GO" id="GO:0002100">
    <property type="term" value="P:tRNA wobble adenosine to inosine editing"/>
    <property type="evidence" value="ECO:0007669"/>
    <property type="project" value="UniProtKB-UniRule"/>
</dbReference>
<comment type="cofactor">
    <cofactor evidence="8">
        <name>Zn(2+)</name>
        <dbReference type="ChEBI" id="CHEBI:29105"/>
    </cofactor>
    <text evidence="8">Binds 1 zinc ion per subunit.</text>
</comment>
<evidence type="ECO:0000259" key="9">
    <source>
        <dbReference type="PROSITE" id="PS51747"/>
    </source>
</evidence>
<feature type="binding site" evidence="8">
    <location>
        <position position="54"/>
    </location>
    <ligand>
        <name>Zn(2+)</name>
        <dbReference type="ChEBI" id="CHEBI:29105"/>
        <note>catalytic</note>
    </ligand>
</feature>
<dbReference type="CDD" id="cd01285">
    <property type="entry name" value="nucleoside_deaminase"/>
    <property type="match status" value="1"/>
</dbReference>
<protein>
    <recommendedName>
        <fullName evidence="8">tRNA-specific adenosine deaminase</fullName>
        <ecNumber evidence="8">3.5.4.33</ecNumber>
    </recommendedName>
</protein>
<evidence type="ECO:0000256" key="4">
    <source>
        <dbReference type="ARBA" id="ARBA00022723"/>
    </source>
</evidence>
<dbReference type="HAMAP" id="MF_00972">
    <property type="entry name" value="tRNA_aden_deaminase"/>
    <property type="match status" value="1"/>
</dbReference>
<dbReference type="EMBL" id="JADIMR010000019">
    <property type="protein sequence ID" value="MBO8446393.1"/>
    <property type="molecule type" value="Genomic_DNA"/>
</dbReference>
<dbReference type="GO" id="GO:0052717">
    <property type="term" value="F:tRNA-specific adenosine-34 deaminase activity"/>
    <property type="evidence" value="ECO:0007669"/>
    <property type="project" value="UniProtKB-UniRule"/>
</dbReference>
<dbReference type="PROSITE" id="PS51747">
    <property type="entry name" value="CYT_DCMP_DEAMINASES_2"/>
    <property type="match status" value="1"/>
</dbReference>
<dbReference type="InterPro" id="IPR002125">
    <property type="entry name" value="CMP_dCMP_dom"/>
</dbReference>
<feature type="binding site" evidence="8">
    <location>
        <position position="84"/>
    </location>
    <ligand>
        <name>Zn(2+)</name>
        <dbReference type="ChEBI" id="CHEBI:29105"/>
        <note>catalytic</note>
    </ligand>
</feature>
<dbReference type="Proteomes" id="UP000823637">
    <property type="component" value="Unassembled WGS sequence"/>
</dbReference>
<comment type="function">
    <text evidence="8">Catalyzes the deamination of adenosine to inosine at the wobble position 34 of tRNA(Arg2).</text>
</comment>
<feature type="active site" description="Proton donor" evidence="8">
    <location>
        <position position="56"/>
    </location>
</feature>
<evidence type="ECO:0000256" key="7">
    <source>
        <dbReference type="ARBA" id="ARBA00048045"/>
    </source>
</evidence>
<comment type="subunit">
    <text evidence="2 8">Homodimer.</text>
</comment>
<evidence type="ECO:0000256" key="2">
    <source>
        <dbReference type="ARBA" id="ARBA00011738"/>
    </source>
</evidence>
<comment type="catalytic activity">
    <reaction evidence="7 8">
        <text>adenosine(34) in tRNA + H2O + H(+) = inosine(34) in tRNA + NH4(+)</text>
        <dbReference type="Rhea" id="RHEA:43168"/>
        <dbReference type="Rhea" id="RHEA-COMP:10373"/>
        <dbReference type="Rhea" id="RHEA-COMP:10374"/>
        <dbReference type="ChEBI" id="CHEBI:15377"/>
        <dbReference type="ChEBI" id="CHEBI:15378"/>
        <dbReference type="ChEBI" id="CHEBI:28938"/>
        <dbReference type="ChEBI" id="CHEBI:74411"/>
        <dbReference type="ChEBI" id="CHEBI:82852"/>
        <dbReference type="EC" id="3.5.4.33"/>
    </reaction>
</comment>
<evidence type="ECO:0000256" key="8">
    <source>
        <dbReference type="HAMAP-Rule" id="MF_00972"/>
    </source>
</evidence>
<dbReference type="PROSITE" id="PS00903">
    <property type="entry name" value="CYT_DCMP_DEAMINASES_1"/>
    <property type="match status" value="1"/>
</dbReference>
<keyword evidence="3 8" id="KW-0819">tRNA processing</keyword>
<reference evidence="10" key="2">
    <citation type="journal article" date="2021" name="PeerJ">
        <title>Extensive microbial diversity within the chicken gut microbiome revealed by metagenomics and culture.</title>
        <authorList>
            <person name="Gilroy R."/>
            <person name="Ravi A."/>
            <person name="Getino M."/>
            <person name="Pursley I."/>
            <person name="Horton D.L."/>
            <person name="Alikhan N.F."/>
            <person name="Baker D."/>
            <person name="Gharbi K."/>
            <person name="Hall N."/>
            <person name="Watson M."/>
            <person name="Adriaenssens E.M."/>
            <person name="Foster-Nyarko E."/>
            <person name="Jarju S."/>
            <person name="Secka A."/>
            <person name="Antonio M."/>
            <person name="Oren A."/>
            <person name="Chaudhuri R.R."/>
            <person name="La Ragione R."/>
            <person name="Hildebrand F."/>
            <person name="Pallen M.J."/>
        </authorList>
    </citation>
    <scope>NUCLEOTIDE SEQUENCE</scope>
    <source>
        <strain evidence="10">D3-1215</strain>
    </source>
</reference>
<keyword evidence="5 8" id="KW-0378">Hydrolase</keyword>
<reference evidence="10" key="1">
    <citation type="submission" date="2020-10" db="EMBL/GenBank/DDBJ databases">
        <authorList>
            <person name="Gilroy R."/>
        </authorList>
    </citation>
    <scope>NUCLEOTIDE SEQUENCE</scope>
    <source>
        <strain evidence="10">D3-1215</strain>
    </source>
</reference>
<evidence type="ECO:0000256" key="6">
    <source>
        <dbReference type="ARBA" id="ARBA00022833"/>
    </source>
</evidence>
<evidence type="ECO:0000256" key="3">
    <source>
        <dbReference type="ARBA" id="ARBA00022694"/>
    </source>
</evidence>
<dbReference type="InterPro" id="IPR016193">
    <property type="entry name" value="Cytidine_deaminase-like"/>
</dbReference>